<keyword evidence="4" id="KW-0274">FAD</keyword>
<evidence type="ECO:0000259" key="8">
    <source>
        <dbReference type="Pfam" id="PF02852"/>
    </source>
</evidence>
<keyword evidence="5" id="KW-0560">Oxidoreductase</keyword>
<feature type="domain" description="Pyridine nucleotide-disulphide oxidoreductase dimerisation" evidence="8">
    <location>
        <begin position="329"/>
        <end position="431"/>
    </location>
</feature>
<comment type="similarity">
    <text evidence="2">Belongs to the class-III pyridine nucleotide-disulfide oxidoreductase family.</text>
</comment>
<feature type="domain" description="FAD/NAD(P)-binding" evidence="9">
    <location>
        <begin position="1"/>
        <end position="306"/>
    </location>
</feature>
<dbReference type="Pfam" id="PF02852">
    <property type="entry name" value="Pyr_redox_dim"/>
    <property type="match status" value="1"/>
</dbReference>
<dbReference type="InterPro" id="IPR050260">
    <property type="entry name" value="FAD-bd_OxRdtase"/>
</dbReference>
<dbReference type="GO" id="GO:0016491">
    <property type="term" value="F:oxidoreductase activity"/>
    <property type="evidence" value="ECO:0007669"/>
    <property type="project" value="UniProtKB-KW"/>
</dbReference>
<dbReference type="Gene3D" id="3.30.390.30">
    <property type="match status" value="1"/>
</dbReference>
<sequence>MKVVVIGCTHAGIAAVKEILTYYPDADITVYERQSEISYLSCASYLQLEGTITTIEDARYADPEDFVKQGVHMKVNHDVVRVDAKAHTLLVQDLLTKKLTNTTYDKLIMATGSITAIPAIPGIENAKVQLCKTYDQAHDLCDYAPDSKRIAIIGGGYVGVELASGYVTSGHEVLLIQRPSNLLNAYVEPLIADKVADVLKKRGVHLLTDTQVTAFKDAPNGKLLINTEHGQDYEVDMAAISAGMIPQTDLLQGQVAMAKNGALLTDDYMQTSDPDILAAGDAAMCHYNPTGEDAYAPLVSHAIRQGALAGINTFERRLRTIGTQITTGMMIFDYTVTCTGMTLAAAKAARLNAASVVYEGPYRPEFMPDAYPVTVELVYDRNTRKILGAQLMCEHDVSQAANTVSALIQNNGTIDQLAFLDMLFSPNFNDTYNYLNLAGQLAVNQEKGYLRT</sequence>
<dbReference type="KEGG" id="lko:ABN16_05325"/>
<evidence type="ECO:0000256" key="5">
    <source>
        <dbReference type="ARBA" id="ARBA00023002"/>
    </source>
</evidence>
<name>A0AAC8UU53_9LACO</name>
<gene>
    <name evidence="10" type="ORF">ABN16_05325</name>
</gene>
<dbReference type="PANTHER" id="PTHR43429:SF1">
    <property type="entry name" value="NAD(P)H SULFUR OXIDOREDUCTASE (COA-DEPENDENT)"/>
    <property type="match status" value="1"/>
</dbReference>
<keyword evidence="3" id="KW-0285">Flavoprotein</keyword>
<evidence type="ECO:0000313" key="10">
    <source>
        <dbReference type="EMBL" id="AKP64476.1"/>
    </source>
</evidence>
<dbReference type="InterPro" id="IPR016156">
    <property type="entry name" value="FAD/NAD-linked_Rdtase_dimer_sf"/>
</dbReference>
<dbReference type="InterPro" id="IPR004099">
    <property type="entry name" value="Pyr_nucl-diS_OxRdtase_dimer"/>
</dbReference>
<organism evidence="10 11">
    <name type="scientific">Levilactobacillus koreensis</name>
    <dbReference type="NCBI Taxonomy" id="637971"/>
    <lineage>
        <taxon>Bacteria</taxon>
        <taxon>Bacillati</taxon>
        <taxon>Bacillota</taxon>
        <taxon>Bacilli</taxon>
        <taxon>Lactobacillales</taxon>
        <taxon>Lactobacillaceae</taxon>
        <taxon>Levilactobacillus</taxon>
    </lineage>
</organism>
<dbReference type="AlphaFoldDB" id="A0AAC8UU53"/>
<dbReference type="InterPro" id="IPR036188">
    <property type="entry name" value="FAD/NAD-bd_sf"/>
</dbReference>
<dbReference type="Proteomes" id="UP000036000">
    <property type="component" value="Chromosome"/>
</dbReference>
<accession>A0AAC8UU53</accession>
<evidence type="ECO:0000256" key="3">
    <source>
        <dbReference type="ARBA" id="ARBA00022630"/>
    </source>
</evidence>
<evidence type="ECO:0000259" key="9">
    <source>
        <dbReference type="Pfam" id="PF07992"/>
    </source>
</evidence>
<dbReference type="SUPFAM" id="SSF55424">
    <property type="entry name" value="FAD/NAD-linked reductases, dimerisation (C-terminal) domain"/>
    <property type="match status" value="1"/>
</dbReference>
<dbReference type="EMBL" id="CP012033">
    <property type="protein sequence ID" value="AKP64476.1"/>
    <property type="molecule type" value="Genomic_DNA"/>
</dbReference>
<dbReference type="SUPFAM" id="SSF51905">
    <property type="entry name" value="FAD/NAD(P)-binding domain"/>
    <property type="match status" value="1"/>
</dbReference>
<dbReference type="Gene3D" id="3.50.50.60">
    <property type="entry name" value="FAD/NAD(P)-binding domain"/>
    <property type="match status" value="2"/>
</dbReference>
<dbReference type="PRINTS" id="PR00411">
    <property type="entry name" value="PNDRDTASEI"/>
</dbReference>
<protein>
    <submittedName>
        <fullName evidence="10">NADH oxidase</fullName>
    </submittedName>
</protein>
<dbReference type="InterPro" id="IPR023753">
    <property type="entry name" value="FAD/NAD-binding_dom"/>
</dbReference>
<comment type="cofactor">
    <cofactor evidence="1">
        <name>FAD</name>
        <dbReference type="ChEBI" id="CHEBI:57692"/>
    </cofactor>
</comment>
<reference evidence="10 11" key="1">
    <citation type="submission" date="2015-07" db="EMBL/GenBank/DDBJ databases">
        <title>Lactobacillus korensis/26-25/ whole genome sequencing.</title>
        <authorList>
            <person name="Kim M.K."/>
            <person name="Im W.-T."/>
            <person name="Srinivasan S."/>
            <person name="Lee J.-J."/>
        </authorList>
    </citation>
    <scope>NUCLEOTIDE SEQUENCE [LARGE SCALE GENOMIC DNA]</scope>
    <source>
        <strain evidence="10 11">26-25</strain>
    </source>
</reference>
<dbReference type="Pfam" id="PF07992">
    <property type="entry name" value="Pyr_redox_2"/>
    <property type="match status" value="1"/>
</dbReference>
<dbReference type="PANTHER" id="PTHR43429">
    <property type="entry name" value="PYRIDINE NUCLEOTIDE-DISULFIDE OXIDOREDUCTASE DOMAIN-CONTAINING"/>
    <property type="match status" value="1"/>
</dbReference>
<proteinExistence type="inferred from homology"/>
<dbReference type="RefSeq" id="WP_048733575.1">
    <property type="nucleotide sequence ID" value="NZ_CP012033.1"/>
</dbReference>
<keyword evidence="6" id="KW-0558">Oxidation</keyword>
<evidence type="ECO:0000256" key="7">
    <source>
        <dbReference type="ARBA" id="ARBA00023284"/>
    </source>
</evidence>
<evidence type="ECO:0000313" key="11">
    <source>
        <dbReference type="Proteomes" id="UP000036000"/>
    </source>
</evidence>
<evidence type="ECO:0000256" key="4">
    <source>
        <dbReference type="ARBA" id="ARBA00022827"/>
    </source>
</evidence>
<dbReference type="PRINTS" id="PR00368">
    <property type="entry name" value="FADPNR"/>
</dbReference>
<evidence type="ECO:0000256" key="2">
    <source>
        <dbReference type="ARBA" id="ARBA00009130"/>
    </source>
</evidence>
<keyword evidence="11" id="KW-1185">Reference proteome</keyword>
<keyword evidence="7" id="KW-0676">Redox-active center</keyword>
<evidence type="ECO:0000256" key="6">
    <source>
        <dbReference type="ARBA" id="ARBA00023097"/>
    </source>
</evidence>
<evidence type="ECO:0000256" key="1">
    <source>
        <dbReference type="ARBA" id="ARBA00001974"/>
    </source>
</evidence>